<organism evidence="2 3">
    <name type="scientific">Arachnia propionica</name>
    <dbReference type="NCBI Taxonomy" id="1750"/>
    <lineage>
        <taxon>Bacteria</taxon>
        <taxon>Bacillati</taxon>
        <taxon>Actinomycetota</taxon>
        <taxon>Actinomycetes</taxon>
        <taxon>Propionibacteriales</taxon>
        <taxon>Propionibacteriaceae</taxon>
        <taxon>Arachnia</taxon>
    </lineage>
</organism>
<keyword evidence="1" id="KW-0812">Transmembrane</keyword>
<sequence length="216" mass="23077">MGCVDFFGWLTTIWDVASLRVVEDPSLGLPGLPTAGLIALVAGVSTLLGHCAVLFINRVRGVRFLAMLVVGGIFLTLLYTVQALILWVVAGPVTQRGMHLTDLLAVTLSSTAPLAYGFLVFIPHLGLLIGRILQGWSAICLWLLVTAAMETSWWQALIATGLAWGIMQLASRLLGRPIGYLTGRVWTLVTGRPAILGPRDVLAGAPFIPVEAKAIP</sequence>
<reference evidence="2 3" key="1">
    <citation type="submission" date="2018-12" db="EMBL/GenBank/DDBJ databases">
        <authorList>
            <consortium name="Pathogen Informatics"/>
        </authorList>
    </citation>
    <scope>NUCLEOTIDE SEQUENCE [LARGE SCALE GENOMIC DNA]</scope>
    <source>
        <strain evidence="2 3">NCTC12967</strain>
    </source>
</reference>
<feature type="transmembrane region" description="Helical" evidence="1">
    <location>
        <begin position="64"/>
        <end position="90"/>
    </location>
</feature>
<feature type="transmembrane region" description="Helical" evidence="1">
    <location>
        <begin position="128"/>
        <end position="147"/>
    </location>
</feature>
<keyword evidence="3" id="KW-1185">Reference proteome</keyword>
<gene>
    <name evidence="2" type="ORF">NCTC12967_02582</name>
</gene>
<accession>A0A3S4W8J1</accession>
<protein>
    <submittedName>
        <fullName evidence="2">Yip1 domain</fullName>
    </submittedName>
</protein>
<evidence type="ECO:0000313" key="3">
    <source>
        <dbReference type="Proteomes" id="UP000273044"/>
    </source>
</evidence>
<feature type="transmembrane region" description="Helical" evidence="1">
    <location>
        <begin position="153"/>
        <end position="174"/>
    </location>
</feature>
<proteinExistence type="predicted"/>
<evidence type="ECO:0000256" key="1">
    <source>
        <dbReference type="SAM" id="Phobius"/>
    </source>
</evidence>
<feature type="transmembrane region" description="Helical" evidence="1">
    <location>
        <begin position="35"/>
        <end position="57"/>
    </location>
</feature>
<evidence type="ECO:0000313" key="2">
    <source>
        <dbReference type="EMBL" id="VEH71264.1"/>
    </source>
</evidence>
<dbReference type="Proteomes" id="UP000273044">
    <property type="component" value="Chromosome"/>
</dbReference>
<name>A0A3S4W8J1_9ACTN</name>
<keyword evidence="1" id="KW-0472">Membrane</keyword>
<keyword evidence="1" id="KW-1133">Transmembrane helix</keyword>
<dbReference type="AlphaFoldDB" id="A0A3S4W8J1"/>
<dbReference type="EMBL" id="LR134406">
    <property type="protein sequence ID" value="VEH71264.1"/>
    <property type="molecule type" value="Genomic_DNA"/>
</dbReference>
<feature type="transmembrane region" description="Helical" evidence="1">
    <location>
        <begin position="102"/>
        <end position="121"/>
    </location>
</feature>